<name>A0A8J9ZAM6_BRALA</name>
<feature type="region of interest" description="Disordered" evidence="7">
    <location>
        <begin position="492"/>
        <end position="658"/>
    </location>
</feature>
<keyword evidence="4 8" id="KW-1133">Transmembrane helix</keyword>
<organism evidence="9 10">
    <name type="scientific">Branchiostoma lanceolatum</name>
    <name type="common">Common lancelet</name>
    <name type="synonym">Amphioxus lanceolatum</name>
    <dbReference type="NCBI Taxonomy" id="7740"/>
    <lineage>
        <taxon>Eukaryota</taxon>
        <taxon>Metazoa</taxon>
        <taxon>Chordata</taxon>
        <taxon>Cephalochordata</taxon>
        <taxon>Leptocardii</taxon>
        <taxon>Amphioxiformes</taxon>
        <taxon>Branchiostomatidae</taxon>
        <taxon>Branchiostoma</taxon>
    </lineage>
</organism>
<keyword evidence="2 8" id="KW-0812">Transmembrane</keyword>
<reference evidence="9" key="1">
    <citation type="submission" date="2022-01" db="EMBL/GenBank/DDBJ databases">
        <authorList>
            <person name="Braso-Vives M."/>
        </authorList>
    </citation>
    <scope>NUCLEOTIDE SEQUENCE</scope>
</reference>
<feature type="region of interest" description="Disordered" evidence="7">
    <location>
        <begin position="223"/>
        <end position="243"/>
    </location>
</feature>
<comment type="subcellular location">
    <subcellularLocation>
        <location evidence="1">Membrane</location>
        <topology evidence="1">Single-pass membrane protein</topology>
    </subcellularLocation>
</comment>
<evidence type="ECO:0000313" key="10">
    <source>
        <dbReference type="Proteomes" id="UP000838412"/>
    </source>
</evidence>
<evidence type="ECO:0000256" key="6">
    <source>
        <dbReference type="ARBA" id="ARBA00023157"/>
    </source>
</evidence>
<keyword evidence="10" id="KW-1185">Reference proteome</keyword>
<evidence type="ECO:0000313" key="9">
    <source>
        <dbReference type="EMBL" id="CAH1249971.1"/>
    </source>
</evidence>
<evidence type="ECO:0000256" key="7">
    <source>
        <dbReference type="SAM" id="MobiDB-lite"/>
    </source>
</evidence>
<evidence type="ECO:0000256" key="2">
    <source>
        <dbReference type="ARBA" id="ARBA00022692"/>
    </source>
</evidence>
<feature type="compositionally biased region" description="Polar residues" evidence="7">
    <location>
        <begin position="504"/>
        <end position="514"/>
    </location>
</feature>
<feature type="compositionally biased region" description="Polar residues" evidence="7">
    <location>
        <begin position="223"/>
        <end position="235"/>
    </location>
</feature>
<protein>
    <submittedName>
        <fullName evidence="9">Hypp8733 protein</fullName>
    </submittedName>
</protein>
<evidence type="ECO:0000256" key="1">
    <source>
        <dbReference type="ARBA" id="ARBA00004167"/>
    </source>
</evidence>
<dbReference type="EMBL" id="OV696703">
    <property type="protein sequence ID" value="CAH1249971.1"/>
    <property type="molecule type" value="Genomic_DNA"/>
</dbReference>
<feature type="region of interest" description="Disordered" evidence="7">
    <location>
        <begin position="319"/>
        <end position="347"/>
    </location>
</feature>
<feature type="compositionally biased region" description="Polar residues" evidence="7">
    <location>
        <begin position="639"/>
        <end position="650"/>
    </location>
</feature>
<dbReference type="PANTHER" id="PTHR22650">
    <property type="entry name" value="GLYCOPROTEIN IB BETA"/>
    <property type="match status" value="1"/>
</dbReference>
<feature type="compositionally biased region" description="Polar residues" evidence="7">
    <location>
        <begin position="319"/>
        <end position="343"/>
    </location>
</feature>
<evidence type="ECO:0000256" key="4">
    <source>
        <dbReference type="ARBA" id="ARBA00022989"/>
    </source>
</evidence>
<dbReference type="SUPFAM" id="SSF52058">
    <property type="entry name" value="L domain-like"/>
    <property type="match status" value="1"/>
</dbReference>
<feature type="compositionally biased region" description="Basic and acidic residues" evidence="7">
    <location>
        <begin position="574"/>
        <end position="588"/>
    </location>
</feature>
<evidence type="ECO:0000256" key="8">
    <source>
        <dbReference type="SAM" id="Phobius"/>
    </source>
</evidence>
<dbReference type="PANTHER" id="PTHR22650:SF4">
    <property type="entry name" value="LEUCINE-RICH REPEAT AND TRANSMEMBRANE DOMAIN-CONTAINING PROTEIN 2-LIKE"/>
    <property type="match status" value="1"/>
</dbReference>
<keyword evidence="6" id="KW-1015">Disulfide bond</keyword>
<feature type="transmembrane region" description="Helical" evidence="8">
    <location>
        <begin position="270"/>
        <end position="293"/>
    </location>
</feature>
<dbReference type="AlphaFoldDB" id="A0A8J9ZAM6"/>
<keyword evidence="3" id="KW-0130">Cell adhesion</keyword>
<dbReference type="Proteomes" id="UP000838412">
    <property type="component" value="Chromosome 18"/>
</dbReference>
<evidence type="ECO:0000256" key="5">
    <source>
        <dbReference type="ARBA" id="ARBA00023136"/>
    </source>
</evidence>
<accession>A0A8J9ZAM6</accession>
<dbReference type="Gene3D" id="3.80.10.10">
    <property type="entry name" value="Ribonuclease Inhibitor"/>
    <property type="match status" value="2"/>
</dbReference>
<keyword evidence="5 8" id="KW-0472">Membrane</keyword>
<dbReference type="InterPro" id="IPR052313">
    <property type="entry name" value="GPIb-IX-V_Complex"/>
</dbReference>
<proteinExistence type="predicted"/>
<sequence>MGYGGNLYSSDWCIDAVPTGFREAGGFPRTALCNYTLPCGQPHPPFGLQLSQNHLASVPVEALLQLKALKNTYLTMNHIRTIYSNVKYLKDNQRLRVHLDNNKLRCDKKLTWFICNLPNLTLITDRLLLKCASPSVLNTIRNDTCQTKMDGSNEVTRLAAEDDVAIESYKHDDICIAMHRNDDTSITSLKNDDASVTSPKHDELSITSLNDDDLSITRPYNKAGNTGEITESPYTNDVPVSHEHTTEKERIIFLGGERIINKNGNSAQTLAMIGAVAVPLLLVLTSAGVIFIYQRRCGDEEKGESQKIEPYAVAYSDSAELQASDRSSTTVRQPNPASSQSPGDSEDIQPYAVAYDEDQGPESNIKPYAIPFSCYVLPTKKAVPCSPSLKDQEKLHSSMSNKARRMLVLLLIILKEAGPTAACSSSCSSECDCSSRGLTSVPQDLPANITQLWLEDNAITTLKYNTIPEINQSESPHQGVGNMQSLDSFGYLVIPPPLPPETQAGPQAGSQSEPADTAACTGGGRDTWADEAEYNDVISPSGRPQPASGQIQHLGSFNDGYEVPSLSLCPENGADPKEREGPQSHKYENSQMIAAAAKDAAAGPRVNVYENNDESVDNHLQTAAAPGTDSPNHYEPLRTPSSQQQHTYTSLPPHDSHH</sequence>
<evidence type="ECO:0000256" key="3">
    <source>
        <dbReference type="ARBA" id="ARBA00022889"/>
    </source>
</evidence>
<gene>
    <name evidence="9" type="primary">Hypp8733</name>
    <name evidence="9" type="ORF">BLAG_LOCUS10882</name>
</gene>
<dbReference type="InterPro" id="IPR032675">
    <property type="entry name" value="LRR_dom_sf"/>
</dbReference>